<dbReference type="Pfam" id="PF01584">
    <property type="entry name" value="CheW"/>
    <property type="match status" value="1"/>
</dbReference>
<gene>
    <name evidence="17" type="ORF">DYI37_14680</name>
</gene>
<reference evidence="17 18" key="1">
    <citation type="submission" date="2018-08" db="EMBL/GenBank/DDBJ databases">
        <title>Fulvimarina sp. 85, whole genome shotgun sequence.</title>
        <authorList>
            <person name="Tuo L."/>
        </authorList>
    </citation>
    <scope>NUCLEOTIDE SEQUENCE [LARGE SCALE GENOMIC DNA]</scope>
    <source>
        <strain evidence="17 18">85</strain>
    </source>
</reference>
<evidence type="ECO:0000256" key="12">
    <source>
        <dbReference type="PROSITE-ProRule" id="PRU00110"/>
    </source>
</evidence>
<dbReference type="GO" id="GO:0005524">
    <property type="term" value="F:ATP binding"/>
    <property type="evidence" value="ECO:0007669"/>
    <property type="project" value="UniProtKB-KW"/>
</dbReference>
<dbReference type="InterPro" id="IPR008207">
    <property type="entry name" value="Sig_transdc_His_kin_Hpt_dom"/>
</dbReference>
<dbReference type="CDD" id="cd16916">
    <property type="entry name" value="HATPase_CheA-like"/>
    <property type="match status" value="1"/>
</dbReference>
<accession>A0A371WZV8</accession>
<dbReference type="EC" id="2.7.13.3" evidence="2"/>
<evidence type="ECO:0000259" key="14">
    <source>
        <dbReference type="PROSITE" id="PS50109"/>
    </source>
</evidence>
<dbReference type="SUPFAM" id="SSF55874">
    <property type="entry name" value="ATPase domain of HSP90 chaperone/DNA topoisomerase II/histidine kinase"/>
    <property type="match status" value="1"/>
</dbReference>
<dbReference type="FunFam" id="3.30.565.10:FF:000016">
    <property type="entry name" value="Chemotaxis protein CheA, putative"/>
    <property type="match status" value="1"/>
</dbReference>
<dbReference type="InterPro" id="IPR036061">
    <property type="entry name" value="CheW-like_dom_sf"/>
</dbReference>
<dbReference type="SUPFAM" id="SSF47384">
    <property type="entry name" value="Homodimeric domain of signal transducing histidine kinase"/>
    <property type="match status" value="1"/>
</dbReference>
<dbReference type="AlphaFoldDB" id="A0A371WZV8"/>
<dbReference type="Proteomes" id="UP000264310">
    <property type="component" value="Unassembled WGS sequence"/>
</dbReference>
<comment type="catalytic activity">
    <reaction evidence="1">
        <text>ATP + protein L-histidine = ADP + protein N-phospho-L-histidine.</text>
        <dbReference type="EC" id="2.7.13.3"/>
    </reaction>
</comment>
<dbReference type="SMART" id="SM00073">
    <property type="entry name" value="HPT"/>
    <property type="match status" value="1"/>
</dbReference>
<dbReference type="Pfam" id="PF02895">
    <property type="entry name" value="H-kinase_dim"/>
    <property type="match status" value="1"/>
</dbReference>
<dbReference type="InterPro" id="IPR002545">
    <property type="entry name" value="CheW-lke_dom"/>
</dbReference>
<feature type="domain" description="HPt" evidence="16">
    <location>
        <begin position="1"/>
        <end position="103"/>
    </location>
</feature>
<comment type="caution">
    <text evidence="17">The sequence shown here is derived from an EMBL/GenBank/DDBJ whole genome shotgun (WGS) entry which is preliminary data.</text>
</comment>
<evidence type="ECO:0000256" key="13">
    <source>
        <dbReference type="SAM" id="MobiDB-lite"/>
    </source>
</evidence>
<dbReference type="SMART" id="SM00260">
    <property type="entry name" value="CheW"/>
    <property type="match status" value="1"/>
</dbReference>
<dbReference type="InterPro" id="IPR004105">
    <property type="entry name" value="CheA-like_dim"/>
</dbReference>
<dbReference type="InterPro" id="IPR004358">
    <property type="entry name" value="Sig_transdc_His_kin-like_C"/>
</dbReference>
<evidence type="ECO:0000313" key="18">
    <source>
        <dbReference type="Proteomes" id="UP000264310"/>
    </source>
</evidence>
<feature type="domain" description="Histidine kinase" evidence="14">
    <location>
        <begin position="305"/>
        <end position="553"/>
    </location>
</feature>
<dbReference type="Pfam" id="PF01627">
    <property type="entry name" value="Hpt"/>
    <property type="match status" value="1"/>
</dbReference>
<dbReference type="RefSeq" id="WP_116684028.1">
    <property type="nucleotide sequence ID" value="NZ_QURL01000006.1"/>
</dbReference>
<dbReference type="SMART" id="SM00387">
    <property type="entry name" value="HATPase_c"/>
    <property type="match status" value="1"/>
</dbReference>
<keyword evidence="4" id="KW-0145">Chemotaxis</keyword>
<dbReference type="CDD" id="cd00731">
    <property type="entry name" value="CheA_reg"/>
    <property type="match status" value="1"/>
</dbReference>
<evidence type="ECO:0000256" key="5">
    <source>
        <dbReference type="ARBA" id="ARBA00022553"/>
    </source>
</evidence>
<protein>
    <recommendedName>
        <fullName evidence="3">Chemotaxis protein CheA</fullName>
        <ecNumber evidence="2">2.7.13.3</ecNumber>
    </recommendedName>
</protein>
<evidence type="ECO:0000256" key="11">
    <source>
        <dbReference type="ARBA" id="ARBA00035100"/>
    </source>
</evidence>
<dbReference type="Gene3D" id="1.20.120.160">
    <property type="entry name" value="HPT domain"/>
    <property type="match status" value="1"/>
</dbReference>
<dbReference type="PROSITE" id="PS50851">
    <property type="entry name" value="CHEW"/>
    <property type="match status" value="1"/>
</dbReference>
<keyword evidence="8" id="KW-0418">Kinase</keyword>
<dbReference type="Gene3D" id="1.10.287.560">
    <property type="entry name" value="Histidine kinase CheA-like, homodimeric domain"/>
    <property type="match status" value="1"/>
</dbReference>
<evidence type="ECO:0000256" key="9">
    <source>
        <dbReference type="ARBA" id="ARBA00022840"/>
    </source>
</evidence>
<dbReference type="InterPro" id="IPR005467">
    <property type="entry name" value="His_kinase_dom"/>
</dbReference>
<evidence type="ECO:0000256" key="1">
    <source>
        <dbReference type="ARBA" id="ARBA00000085"/>
    </source>
</evidence>
<evidence type="ECO:0000256" key="10">
    <source>
        <dbReference type="ARBA" id="ARBA00023012"/>
    </source>
</evidence>
<dbReference type="SUPFAM" id="SSF50341">
    <property type="entry name" value="CheW-like"/>
    <property type="match status" value="1"/>
</dbReference>
<dbReference type="PANTHER" id="PTHR43395">
    <property type="entry name" value="SENSOR HISTIDINE KINASE CHEA"/>
    <property type="match status" value="1"/>
</dbReference>
<dbReference type="InterPro" id="IPR051315">
    <property type="entry name" value="Bact_Chemotaxis_CheA"/>
</dbReference>
<dbReference type="InterPro" id="IPR003594">
    <property type="entry name" value="HATPase_dom"/>
</dbReference>
<feature type="region of interest" description="Disordered" evidence="13">
    <location>
        <begin position="251"/>
        <end position="282"/>
    </location>
</feature>
<evidence type="ECO:0000259" key="16">
    <source>
        <dbReference type="PROSITE" id="PS50894"/>
    </source>
</evidence>
<organism evidence="17 18">
    <name type="scientific">Fulvimarina endophytica</name>
    <dbReference type="NCBI Taxonomy" id="2293836"/>
    <lineage>
        <taxon>Bacteria</taxon>
        <taxon>Pseudomonadati</taxon>
        <taxon>Pseudomonadota</taxon>
        <taxon>Alphaproteobacteria</taxon>
        <taxon>Hyphomicrobiales</taxon>
        <taxon>Aurantimonadaceae</taxon>
        <taxon>Fulvimarina</taxon>
    </lineage>
</organism>
<dbReference type="PROSITE" id="PS50894">
    <property type="entry name" value="HPT"/>
    <property type="match status" value="1"/>
</dbReference>
<feature type="modified residue" description="Phosphohistidine" evidence="12">
    <location>
        <position position="46"/>
    </location>
</feature>
<evidence type="ECO:0000256" key="4">
    <source>
        <dbReference type="ARBA" id="ARBA00022500"/>
    </source>
</evidence>
<dbReference type="InterPro" id="IPR036097">
    <property type="entry name" value="HisK_dim/P_sf"/>
</dbReference>
<name>A0A371WZV8_9HYPH</name>
<evidence type="ECO:0000259" key="15">
    <source>
        <dbReference type="PROSITE" id="PS50851"/>
    </source>
</evidence>
<dbReference type="CDD" id="cd00088">
    <property type="entry name" value="HPT"/>
    <property type="match status" value="1"/>
</dbReference>
<sequence length="701" mass="74789">MSMIDPAEVFRQEAADLIETLEQALLDLQQRPDDREIVGLAFRALHTLKGSGAMFGFTAVSDFIHEFETAFDRVRKGEATADRSLIAAALDARDHVSALIEDPDADPERGHAILAALKAAVEGGEIAGEAPVAETPLEMGEPLAEPAATSAWHIRFKLPADALTLGTNPLLLLDEMRDLGPCEVTAITEAVPALDRLEPEECHITWDVQLMAAVERDVIDDVFLFVRDDMVLSIEPLTAGEAISAHKAEAEAPAAASAGPDKAPASAAPAAPEATAQTVPAPAAPAASPVVKLVEAPAKAAPRTERNATLRVPAERLDELMDRVGELVIAQARLSQLAETLKDSALVNVAEEIERLTSSLRDTTMGTRMVPIGTLFGRFRRLVHDLSEELGKPIAFVPEGEDTELDKTVIEQLADPLVHLIRNAIDHGLERPEGRASAGKPETGTMRLSAQHRGAEVAITVSDDGRGLDAARIRARAEEAGLIAPGQQLSSDELNRMIFEPGFSTASEVTALSGRGVGMDVVKRTIDGLRGSIDVETQAGKGTTVTLRLPLTLAIIDGLLVQVGDSRYTIPLGAVEECVELDARTEADARGRSFLNLRGDLVPYLSLRDLFDVTGETGPHQKIVVVSAGSMRVGLVVDQIIGNNQTVIKQLSRLHSGIKTFSGATILGDGTVALILDVLNLVSTGQKREERGRMERLGRAA</sequence>
<dbReference type="GO" id="GO:0000155">
    <property type="term" value="F:phosphorelay sensor kinase activity"/>
    <property type="evidence" value="ECO:0007669"/>
    <property type="project" value="InterPro"/>
</dbReference>
<dbReference type="Gene3D" id="3.30.565.10">
    <property type="entry name" value="Histidine kinase-like ATPase, C-terminal domain"/>
    <property type="match status" value="1"/>
</dbReference>
<evidence type="ECO:0000256" key="7">
    <source>
        <dbReference type="ARBA" id="ARBA00022741"/>
    </source>
</evidence>
<dbReference type="InterPro" id="IPR037006">
    <property type="entry name" value="CheA-like_homodim_sf"/>
</dbReference>
<dbReference type="PROSITE" id="PS50109">
    <property type="entry name" value="HIS_KIN"/>
    <property type="match status" value="1"/>
</dbReference>
<evidence type="ECO:0000313" key="17">
    <source>
        <dbReference type="EMBL" id="RFC62507.1"/>
    </source>
</evidence>
<dbReference type="PANTHER" id="PTHR43395:SF10">
    <property type="entry name" value="CHEMOTAXIS PROTEIN CHEA"/>
    <property type="match status" value="1"/>
</dbReference>
<keyword evidence="6" id="KW-0808">Transferase</keyword>
<keyword evidence="9" id="KW-0067">ATP-binding</keyword>
<dbReference type="GO" id="GO:0005737">
    <property type="term" value="C:cytoplasm"/>
    <property type="evidence" value="ECO:0007669"/>
    <property type="project" value="InterPro"/>
</dbReference>
<dbReference type="GO" id="GO:0006935">
    <property type="term" value="P:chemotaxis"/>
    <property type="evidence" value="ECO:0007669"/>
    <property type="project" value="UniProtKB-KW"/>
</dbReference>
<dbReference type="OrthoDB" id="9803176at2"/>
<dbReference type="EMBL" id="QURL01000006">
    <property type="protein sequence ID" value="RFC62507.1"/>
    <property type="molecule type" value="Genomic_DNA"/>
</dbReference>
<dbReference type="Pfam" id="PF02518">
    <property type="entry name" value="HATPase_c"/>
    <property type="match status" value="1"/>
</dbReference>
<proteinExistence type="predicted"/>
<dbReference type="SUPFAM" id="SSF47226">
    <property type="entry name" value="Histidine-containing phosphotransfer domain, HPT domain"/>
    <property type="match status" value="1"/>
</dbReference>
<dbReference type="InterPro" id="IPR036890">
    <property type="entry name" value="HATPase_C_sf"/>
</dbReference>
<comment type="function">
    <text evidence="11">Involved in the transmission of sensory signals from the chemoreceptors to the flagellar motors. CheA is autophosphorylated; it can transfer its phosphate group to either CheB or CheY.</text>
</comment>
<evidence type="ECO:0000256" key="6">
    <source>
        <dbReference type="ARBA" id="ARBA00022679"/>
    </source>
</evidence>
<feature type="domain" description="CheW-like" evidence="15">
    <location>
        <begin position="555"/>
        <end position="687"/>
    </location>
</feature>
<keyword evidence="18" id="KW-1185">Reference proteome</keyword>
<evidence type="ECO:0000256" key="3">
    <source>
        <dbReference type="ARBA" id="ARBA00021495"/>
    </source>
</evidence>
<evidence type="ECO:0000256" key="8">
    <source>
        <dbReference type="ARBA" id="ARBA00022777"/>
    </source>
</evidence>
<keyword evidence="5 12" id="KW-0597">Phosphoprotein</keyword>
<dbReference type="SMART" id="SM01231">
    <property type="entry name" value="H-kinase_dim"/>
    <property type="match status" value="1"/>
</dbReference>
<dbReference type="Gene3D" id="2.30.30.40">
    <property type="entry name" value="SH3 Domains"/>
    <property type="match status" value="1"/>
</dbReference>
<keyword evidence="7" id="KW-0547">Nucleotide-binding</keyword>
<dbReference type="InterPro" id="IPR036641">
    <property type="entry name" value="HPT_dom_sf"/>
</dbReference>
<evidence type="ECO:0000256" key="2">
    <source>
        <dbReference type="ARBA" id="ARBA00012438"/>
    </source>
</evidence>
<keyword evidence="10" id="KW-0902">Two-component regulatory system</keyword>
<dbReference type="PRINTS" id="PR00344">
    <property type="entry name" value="BCTRLSENSOR"/>
</dbReference>